<dbReference type="Proteomes" id="UP000018731">
    <property type="component" value="Unassembled WGS sequence"/>
</dbReference>
<keyword evidence="2" id="KW-1185">Reference proteome</keyword>
<name>V8CDL8_9HELI</name>
<proteinExistence type="predicted"/>
<evidence type="ECO:0000313" key="1">
    <source>
        <dbReference type="EMBL" id="ETD25115.1"/>
    </source>
</evidence>
<dbReference type="AlphaFoldDB" id="V8CDL8"/>
<evidence type="ECO:0000313" key="2">
    <source>
        <dbReference type="Proteomes" id="UP000018731"/>
    </source>
</evidence>
<reference evidence="1 2" key="1">
    <citation type="journal article" date="2014" name="Genome Announc.">
        <title>Draft genome sequences of six enterohepatic helicobacter species isolated from humans and one from rhesus macaques.</title>
        <authorList>
            <person name="Shen Z."/>
            <person name="Sheh A."/>
            <person name="Young S.K."/>
            <person name="Abouelliel A."/>
            <person name="Ward D.V."/>
            <person name="Earl A.M."/>
            <person name="Fox J.G."/>
        </authorList>
    </citation>
    <scope>NUCLEOTIDE SEQUENCE [LARGE SCALE GENOMIC DNA]</scope>
    <source>
        <strain evidence="1 2">MIT 99-5501</strain>
    </source>
</reference>
<dbReference type="PATRIC" id="fig|1357400.3.peg.606"/>
<dbReference type="RefSeq" id="WP_023927137.1">
    <property type="nucleotide sequence ID" value="NZ_KI669454.1"/>
</dbReference>
<comment type="caution">
    <text evidence="1">The sequence shown here is derived from an EMBL/GenBank/DDBJ whole genome shotgun (WGS) entry which is preliminary data.</text>
</comment>
<dbReference type="EMBL" id="AZJI01000001">
    <property type="protein sequence ID" value="ETD25115.1"/>
    <property type="molecule type" value="Genomic_DNA"/>
</dbReference>
<sequence length="84" mass="9667">MLKEIRLKDNQKDNGEVDIYANSYYVNTEHITYFYTQGKDIVVHFVGGDCLILEGYGDLPSIAAFSDFMQSDSKFFDFTKLPHT</sequence>
<protein>
    <submittedName>
        <fullName evidence="1">Uncharacterized protein</fullName>
    </submittedName>
</protein>
<organism evidence="1 2">
    <name type="scientific">Helicobacter macacae MIT 99-5501</name>
    <dbReference type="NCBI Taxonomy" id="1357400"/>
    <lineage>
        <taxon>Bacteria</taxon>
        <taxon>Pseudomonadati</taxon>
        <taxon>Campylobacterota</taxon>
        <taxon>Epsilonproteobacteria</taxon>
        <taxon>Campylobacterales</taxon>
        <taxon>Helicobacteraceae</taxon>
        <taxon>Helicobacter</taxon>
    </lineage>
</organism>
<accession>V8CDL8</accession>
<gene>
    <name evidence="1" type="ORF">HMPREF2086_00450</name>
</gene>
<dbReference type="HOGENOM" id="CLU_2522976_0_0_7"/>